<feature type="compositionally biased region" description="Basic and acidic residues" evidence="1">
    <location>
        <begin position="30"/>
        <end position="40"/>
    </location>
</feature>
<feature type="compositionally biased region" description="Basic and acidic residues" evidence="1">
    <location>
        <begin position="209"/>
        <end position="218"/>
    </location>
</feature>
<feature type="compositionally biased region" description="Low complexity" evidence="1">
    <location>
        <begin position="75"/>
        <end position="85"/>
    </location>
</feature>
<sequence length="253" mass="28628">MGCFRLLIRCFINLPYGKHSRNPSGRKQKTKDQPTEKEVEAGPQHTNPPPTTELALFAKLGPPLPQRRRHRTTSAEAEQALAAKARMSADEYRAWRESESRSSSRYSSRRGSVEESGALGAGRRERADVERNDSVREGPREKPDPASPRGEEEGEEGRGERPGWDRRAGDHERERRRSQQEGERQHRQEEQLAGRKSSVGGERPNGDAGEIKLNEKGRYRSHGKEKKERGKLVKKFFRHGDDKAATETVNGTN</sequence>
<feature type="compositionally biased region" description="Basic and acidic residues" evidence="1">
    <location>
        <begin position="122"/>
        <end position="144"/>
    </location>
</feature>
<proteinExistence type="predicted"/>
<evidence type="ECO:0000256" key="1">
    <source>
        <dbReference type="SAM" id="MobiDB-lite"/>
    </source>
</evidence>
<gene>
    <name evidence="2" type="ORF">SLS56_001545</name>
</gene>
<evidence type="ECO:0000313" key="2">
    <source>
        <dbReference type="EMBL" id="KAL1635850.1"/>
    </source>
</evidence>
<dbReference type="EMBL" id="JAJVDC020000009">
    <property type="protein sequence ID" value="KAL1635850.1"/>
    <property type="molecule type" value="Genomic_DNA"/>
</dbReference>
<comment type="caution">
    <text evidence="2">The sequence shown here is derived from an EMBL/GenBank/DDBJ whole genome shotgun (WGS) entry which is preliminary data.</text>
</comment>
<feature type="compositionally biased region" description="Low complexity" evidence="1">
    <location>
        <begin position="103"/>
        <end position="116"/>
    </location>
</feature>
<organism evidence="2 3">
    <name type="scientific">Neofusicoccum ribis</name>
    <dbReference type="NCBI Taxonomy" id="45134"/>
    <lineage>
        <taxon>Eukaryota</taxon>
        <taxon>Fungi</taxon>
        <taxon>Dikarya</taxon>
        <taxon>Ascomycota</taxon>
        <taxon>Pezizomycotina</taxon>
        <taxon>Dothideomycetes</taxon>
        <taxon>Dothideomycetes incertae sedis</taxon>
        <taxon>Botryosphaeriales</taxon>
        <taxon>Botryosphaeriaceae</taxon>
        <taxon>Neofusicoccum</taxon>
    </lineage>
</organism>
<feature type="region of interest" description="Disordered" evidence="1">
    <location>
        <begin position="17"/>
        <end position="253"/>
    </location>
</feature>
<reference evidence="2 3" key="1">
    <citation type="submission" date="2024-02" db="EMBL/GenBank/DDBJ databases">
        <title>De novo assembly and annotation of 12 fungi associated with fruit tree decline syndrome in Ontario, Canada.</title>
        <authorList>
            <person name="Sulman M."/>
            <person name="Ellouze W."/>
            <person name="Ilyukhin E."/>
        </authorList>
    </citation>
    <scope>NUCLEOTIDE SEQUENCE [LARGE SCALE GENOMIC DNA]</scope>
    <source>
        <strain evidence="2 3">M1-105</strain>
    </source>
</reference>
<feature type="compositionally biased region" description="Basic residues" evidence="1">
    <location>
        <begin position="18"/>
        <end position="29"/>
    </location>
</feature>
<keyword evidence="3" id="KW-1185">Reference proteome</keyword>
<dbReference type="Proteomes" id="UP001521116">
    <property type="component" value="Unassembled WGS sequence"/>
</dbReference>
<evidence type="ECO:0000313" key="3">
    <source>
        <dbReference type="Proteomes" id="UP001521116"/>
    </source>
</evidence>
<protein>
    <submittedName>
        <fullName evidence="2">Uncharacterized protein</fullName>
    </submittedName>
</protein>
<accession>A0ABR3T8J9</accession>
<feature type="compositionally biased region" description="Basic and acidic residues" evidence="1">
    <location>
        <begin position="156"/>
        <end position="193"/>
    </location>
</feature>
<feature type="compositionally biased region" description="Basic and acidic residues" evidence="1">
    <location>
        <begin position="87"/>
        <end position="102"/>
    </location>
</feature>
<name>A0ABR3T8J9_9PEZI</name>